<comment type="caution">
    <text evidence="2">The sequence shown here is derived from an EMBL/GenBank/DDBJ whole genome shotgun (WGS) entry which is preliminary data.</text>
</comment>
<dbReference type="EMBL" id="RHIB01000001">
    <property type="protein sequence ID" value="RNA70539.1"/>
    <property type="molecule type" value="Genomic_DNA"/>
</dbReference>
<feature type="region of interest" description="Disordered" evidence="1">
    <location>
        <begin position="1"/>
        <end position="83"/>
    </location>
</feature>
<proteinExistence type="predicted"/>
<evidence type="ECO:0000256" key="1">
    <source>
        <dbReference type="SAM" id="MobiDB-lite"/>
    </source>
</evidence>
<protein>
    <recommendedName>
        <fullName evidence="4">Transporter</fullName>
    </recommendedName>
</protein>
<evidence type="ECO:0008006" key="4">
    <source>
        <dbReference type="Google" id="ProtNLM"/>
    </source>
</evidence>
<name>A0A3M7TZ62_9BACI</name>
<reference evidence="2 3" key="1">
    <citation type="submission" date="2018-10" db="EMBL/GenBank/DDBJ databases">
        <title>Bacillus Keqinensis sp. nov., a moderately halophilic bacterium isolated from a saline-alkaline lake.</title>
        <authorList>
            <person name="Wang H."/>
        </authorList>
    </citation>
    <scope>NUCLEOTIDE SEQUENCE [LARGE SCALE GENOMIC DNA]</scope>
    <source>
        <strain evidence="2 3">KQ-3</strain>
    </source>
</reference>
<feature type="compositionally biased region" description="Pro residues" evidence="1">
    <location>
        <begin position="17"/>
        <end position="46"/>
    </location>
</feature>
<organism evidence="2 3">
    <name type="scientific">Alteribacter keqinensis</name>
    <dbReference type="NCBI Taxonomy" id="2483800"/>
    <lineage>
        <taxon>Bacteria</taxon>
        <taxon>Bacillati</taxon>
        <taxon>Bacillota</taxon>
        <taxon>Bacilli</taxon>
        <taxon>Bacillales</taxon>
        <taxon>Bacillaceae</taxon>
        <taxon>Alteribacter</taxon>
    </lineage>
</organism>
<dbReference type="AlphaFoldDB" id="A0A3M7TZ62"/>
<keyword evidence="3" id="KW-1185">Reference proteome</keyword>
<feature type="compositionally biased region" description="Low complexity" evidence="1">
    <location>
        <begin position="1"/>
        <end position="16"/>
    </location>
</feature>
<dbReference type="OrthoDB" id="2068061at2"/>
<gene>
    <name evidence="2" type="ORF">EBO34_01285</name>
</gene>
<evidence type="ECO:0000313" key="2">
    <source>
        <dbReference type="EMBL" id="RNA70539.1"/>
    </source>
</evidence>
<feature type="compositionally biased region" description="Low complexity" evidence="1">
    <location>
        <begin position="68"/>
        <end position="83"/>
    </location>
</feature>
<accession>A0A3M7TZ62</accession>
<dbReference type="Proteomes" id="UP000278746">
    <property type="component" value="Unassembled WGS sequence"/>
</dbReference>
<sequence>MLPGQQQQFGPSGQQFGPPPFGPPPGQGGPPFGPPPGQGGPPPFGPPGQGQQGGPGGPPPGPPPSTPPAQMQAGPAAASVQGAGGAQVFAVDPGSLYGCLFRYTYIRLITGQRFWFWPVFIGRTSVAGWRWRPREYRWVYTGFDTRLILSFSC</sequence>
<evidence type="ECO:0000313" key="3">
    <source>
        <dbReference type="Proteomes" id="UP000278746"/>
    </source>
</evidence>
<feature type="compositionally biased region" description="Pro residues" evidence="1">
    <location>
        <begin position="56"/>
        <end position="67"/>
    </location>
</feature>